<dbReference type="EMBL" id="JACAZH010000001">
    <property type="protein sequence ID" value="KAF7376033.1"/>
    <property type="molecule type" value="Genomic_DNA"/>
</dbReference>
<accession>A0A8H7DKU3</accession>
<sequence length="84" mass="9857">MAGVWQQHPRYTLAFRLARSEHLYQQMLMDRKALIKKWGPTVQDHMVKCYRVPFSTLVGFLNHEPFPAYTTIDFASAAYNCPHE</sequence>
<proteinExistence type="predicted"/>
<dbReference type="Proteomes" id="UP000623467">
    <property type="component" value="Unassembled WGS sequence"/>
</dbReference>
<evidence type="ECO:0000313" key="2">
    <source>
        <dbReference type="Proteomes" id="UP000623467"/>
    </source>
</evidence>
<name>A0A8H7DKU3_9AGAR</name>
<keyword evidence="2" id="KW-1185">Reference proteome</keyword>
<gene>
    <name evidence="1" type="ORF">MSAN_00018100</name>
</gene>
<organism evidence="1 2">
    <name type="scientific">Mycena sanguinolenta</name>
    <dbReference type="NCBI Taxonomy" id="230812"/>
    <lineage>
        <taxon>Eukaryota</taxon>
        <taxon>Fungi</taxon>
        <taxon>Dikarya</taxon>
        <taxon>Basidiomycota</taxon>
        <taxon>Agaricomycotina</taxon>
        <taxon>Agaricomycetes</taxon>
        <taxon>Agaricomycetidae</taxon>
        <taxon>Agaricales</taxon>
        <taxon>Marasmiineae</taxon>
        <taxon>Mycenaceae</taxon>
        <taxon>Mycena</taxon>
    </lineage>
</organism>
<evidence type="ECO:0000313" key="1">
    <source>
        <dbReference type="EMBL" id="KAF7376033.1"/>
    </source>
</evidence>
<dbReference type="AlphaFoldDB" id="A0A8H7DKU3"/>
<comment type="caution">
    <text evidence="1">The sequence shown here is derived from an EMBL/GenBank/DDBJ whole genome shotgun (WGS) entry which is preliminary data.</text>
</comment>
<reference evidence="1" key="1">
    <citation type="submission" date="2020-05" db="EMBL/GenBank/DDBJ databases">
        <title>Mycena genomes resolve the evolution of fungal bioluminescence.</title>
        <authorList>
            <person name="Tsai I.J."/>
        </authorList>
    </citation>
    <scope>NUCLEOTIDE SEQUENCE</scope>
    <source>
        <strain evidence="1">160909Yilan</strain>
    </source>
</reference>
<protein>
    <submittedName>
        <fullName evidence="1">Methyltranfer-dom domain-containing protein</fullName>
    </submittedName>
</protein>